<protein>
    <recommendedName>
        <fullName evidence="1">Thioesterase domain-containing protein</fullName>
    </recommendedName>
</protein>
<reference evidence="3" key="1">
    <citation type="journal article" date="2013" name="Genome Announc.">
        <title>Draft Genome Sequence of Streptomyces bottropensis ATCC 25435, a Bottromycin-Producing Actinomycete.</title>
        <authorList>
            <person name="Zhang H."/>
            <person name="Zhou W."/>
            <person name="Zhuang Y."/>
            <person name="Liang X."/>
            <person name="Liu T."/>
        </authorList>
    </citation>
    <scope>NUCLEOTIDE SEQUENCE [LARGE SCALE GENOMIC DNA]</scope>
    <source>
        <strain evidence="3">ATCC 25435</strain>
    </source>
</reference>
<sequence length="167" mass="18466">MDPRFRRGVHVTALPSAGNPVGVHRTRIEWIDTDAAGIYHNSTVVRFVEAAEASLMRELGLHGYFPVAPRVRYEVDFDAPLFFGQDVCAVVEPVRVGTSSMTFAFEVWGEEFRGRPRGRAARGRYVTVHIGGDHREGAASAPWPEEWVAALTGPVRSSDARPAYSLE</sequence>
<evidence type="ECO:0000313" key="3">
    <source>
        <dbReference type="Proteomes" id="UP000030760"/>
    </source>
</evidence>
<gene>
    <name evidence="2" type="ORF">SBD_0284</name>
</gene>
<dbReference type="Gene3D" id="3.10.129.10">
    <property type="entry name" value="Hotdog Thioesterase"/>
    <property type="match status" value="1"/>
</dbReference>
<organism evidence="2 3">
    <name type="scientific">Streptomyces bottropensis ATCC 25435</name>
    <dbReference type="NCBI Taxonomy" id="1054862"/>
    <lineage>
        <taxon>Bacteria</taxon>
        <taxon>Bacillati</taxon>
        <taxon>Actinomycetota</taxon>
        <taxon>Actinomycetes</taxon>
        <taxon>Kitasatosporales</taxon>
        <taxon>Streptomycetaceae</taxon>
        <taxon>Streptomyces</taxon>
    </lineage>
</organism>
<dbReference type="InterPro" id="IPR029069">
    <property type="entry name" value="HotDog_dom_sf"/>
</dbReference>
<evidence type="ECO:0000259" key="1">
    <source>
        <dbReference type="Pfam" id="PF03061"/>
    </source>
</evidence>
<dbReference type="CDD" id="cd00586">
    <property type="entry name" value="4HBT"/>
    <property type="match status" value="1"/>
</dbReference>
<dbReference type="AlphaFoldDB" id="M3DL31"/>
<evidence type="ECO:0000313" key="2">
    <source>
        <dbReference type="EMBL" id="EMF57612.1"/>
    </source>
</evidence>
<dbReference type="Proteomes" id="UP000030760">
    <property type="component" value="Unassembled WGS sequence"/>
</dbReference>
<accession>M3DL31</accession>
<dbReference type="InterPro" id="IPR006683">
    <property type="entry name" value="Thioestr_dom"/>
</dbReference>
<dbReference type="SUPFAM" id="SSF54637">
    <property type="entry name" value="Thioesterase/thiol ester dehydrase-isomerase"/>
    <property type="match status" value="1"/>
</dbReference>
<dbReference type="EMBL" id="KB405056">
    <property type="protein sequence ID" value="EMF57612.1"/>
    <property type="molecule type" value="Genomic_DNA"/>
</dbReference>
<name>M3DL31_9ACTN</name>
<dbReference type="Pfam" id="PF03061">
    <property type="entry name" value="4HBT"/>
    <property type="match status" value="1"/>
</dbReference>
<feature type="domain" description="Thioesterase" evidence="1">
    <location>
        <begin position="37"/>
        <end position="111"/>
    </location>
</feature>
<proteinExistence type="predicted"/>